<evidence type="ECO:0000256" key="1">
    <source>
        <dbReference type="SAM" id="MobiDB-lite"/>
    </source>
</evidence>
<feature type="region of interest" description="Disordered" evidence="1">
    <location>
        <begin position="1"/>
        <end position="63"/>
    </location>
</feature>
<accession>A0ABP1GBA0</accession>
<dbReference type="Proteomes" id="UP001497392">
    <property type="component" value="Unassembled WGS sequence"/>
</dbReference>
<reference evidence="2 3" key="1">
    <citation type="submission" date="2024-06" db="EMBL/GenBank/DDBJ databases">
        <authorList>
            <person name="Kraege A."/>
            <person name="Thomma B."/>
        </authorList>
    </citation>
    <scope>NUCLEOTIDE SEQUENCE [LARGE SCALE GENOMIC DNA]</scope>
</reference>
<organism evidence="2 3">
    <name type="scientific">Coccomyxa viridis</name>
    <dbReference type="NCBI Taxonomy" id="1274662"/>
    <lineage>
        <taxon>Eukaryota</taxon>
        <taxon>Viridiplantae</taxon>
        <taxon>Chlorophyta</taxon>
        <taxon>core chlorophytes</taxon>
        <taxon>Trebouxiophyceae</taxon>
        <taxon>Trebouxiophyceae incertae sedis</taxon>
        <taxon>Coccomyxaceae</taxon>
        <taxon>Coccomyxa</taxon>
    </lineage>
</organism>
<feature type="region of interest" description="Disordered" evidence="1">
    <location>
        <begin position="179"/>
        <end position="245"/>
    </location>
</feature>
<keyword evidence="3" id="KW-1185">Reference proteome</keyword>
<evidence type="ECO:0000313" key="3">
    <source>
        <dbReference type="Proteomes" id="UP001497392"/>
    </source>
</evidence>
<sequence>MSHVYGPDGRVRRPVKKLYTLDKENAERVSRKKTVSSPVACQEESATRSEGAQMSHPHRRGQEERIREMLHSKIRMDSSDGAFAGLTAAAGKDCNPVHARPRCEAKAALYASSIRLRDDVDVSATAAPAQRLVSQLKRLEVSGTAGDLTYPDPEACERRVSRKAPLSMGRCQQASSIILAGDTPCKQDSAAQELPGPPPAPGPTPLPRRRLRARAPTPPSVRRQNRERAPSNRPPPGGVSSVILG</sequence>
<feature type="compositionally biased region" description="Pro residues" evidence="1">
    <location>
        <begin position="195"/>
        <end position="206"/>
    </location>
</feature>
<protein>
    <submittedName>
        <fullName evidence="2">G12798 protein</fullName>
    </submittedName>
</protein>
<dbReference type="EMBL" id="CAXHTA020000020">
    <property type="protein sequence ID" value="CAL5229471.1"/>
    <property type="molecule type" value="Genomic_DNA"/>
</dbReference>
<feature type="compositionally biased region" description="Basic and acidic residues" evidence="1">
    <location>
        <begin position="19"/>
        <end position="29"/>
    </location>
</feature>
<gene>
    <name evidence="2" type="primary">g12798</name>
    <name evidence="2" type="ORF">VP750_LOCUS11377</name>
</gene>
<evidence type="ECO:0000313" key="2">
    <source>
        <dbReference type="EMBL" id="CAL5229471.1"/>
    </source>
</evidence>
<comment type="caution">
    <text evidence="2">The sequence shown here is derived from an EMBL/GenBank/DDBJ whole genome shotgun (WGS) entry which is preliminary data.</text>
</comment>
<proteinExistence type="predicted"/>
<name>A0ABP1GBA0_9CHLO</name>